<reference evidence="1 2" key="1">
    <citation type="submission" date="2016-10" db="EMBL/GenBank/DDBJ databases">
        <authorList>
            <person name="de Groot N.N."/>
        </authorList>
    </citation>
    <scope>NUCLEOTIDE SEQUENCE [LARGE SCALE GENOMIC DNA]</scope>
    <source>
        <strain evidence="2">P4B,CCM 7963,CECT 7998,DSM 25260,IBRC-M 10614,KCTC 13821</strain>
    </source>
</reference>
<name>A0A1G8RZE6_9BACI</name>
<dbReference type="EMBL" id="FNDU01000037">
    <property type="protein sequence ID" value="SDJ22319.1"/>
    <property type="molecule type" value="Genomic_DNA"/>
</dbReference>
<evidence type="ECO:0000313" key="2">
    <source>
        <dbReference type="Proteomes" id="UP000199017"/>
    </source>
</evidence>
<dbReference type="AlphaFoldDB" id="A0A1G8RZE6"/>
<accession>A0A1G8RZE6</accession>
<evidence type="ECO:0000313" key="1">
    <source>
        <dbReference type="EMBL" id="SDJ22319.1"/>
    </source>
</evidence>
<dbReference type="Proteomes" id="UP000199017">
    <property type="component" value="Unassembled WGS sequence"/>
</dbReference>
<sequence>MAQIPPSALKITKMTVNKTYEMMNLKQALDYNLETAISMFFLNQEQEIAEAGRVLREKGLSAFLKDSK</sequence>
<organism evidence="1 2">
    <name type="scientific">Alteribacillus bidgolensis</name>
    <dbReference type="NCBI Taxonomy" id="930129"/>
    <lineage>
        <taxon>Bacteria</taxon>
        <taxon>Bacillati</taxon>
        <taxon>Bacillota</taxon>
        <taxon>Bacilli</taxon>
        <taxon>Bacillales</taxon>
        <taxon>Bacillaceae</taxon>
        <taxon>Alteribacillus</taxon>
    </lineage>
</organism>
<proteinExistence type="predicted"/>
<protein>
    <submittedName>
        <fullName evidence="1">Enoyl-CoA hydratase</fullName>
    </submittedName>
</protein>
<keyword evidence="2" id="KW-1185">Reference proteome</keyword>
<gene>
    <name evidence="1" type="ORF">SAMN05216352_1377</name>
</gene>
<dbReference type="STRING" id="930129.SAMN05216352_1377"/>